<evidence type="ECO:0000313" key="2">
    <source>
        <dbReference type="Proteomes" id="UP000540423"/>
    </source>
</evidence>
<sequence length="288" mass="31310">MTAVLADATDVRTELLDCIQANLAVLADRWGGPLRHLALGATLRFAPRTGPDGLPTVDPAVESHVAEATGLVGLTTGNCHHDLRPDRLRVLAAQAPVVYAVGDSYHMPWLPYAGHSHMEHSFLVAAEGDEAVVVDAYDNETAWGPARPGRWKLPWHRLPTVTLATLPAASAGYRAPAPAVHLADPASYVEAYESHPDRLAALRRLTAETWLMTRARRLHAAYRLHRGEHLDAQEHLQRWDKLTAAAFIALRRAERGRPTPGALLPDLAAALTADRAVLATPTDQKETP</sequence>
<gene>
    <name evidence="1" type="ORF">HNQ79_005134</name>
</gene>
<evidence type="ECO:0000313" key="1">
    <source>
        <dbReference type="EMBL" id="MBB6438622.1"/>
    </source>
</evidence>
<organism evidence="1 2">
    <name type="scientific">Streptomyces candidus</name>
    <dbReference type="NCBI Taxonomy" id="67283"/>
    <lineage>
        <taxon>Bacteria</taxon>
        <taxon>Bacillati</taxon>
        <taxon>Actinomycetota</taxon>
        <taxon>Actinomycetes</taxon>
        <taxon>Kitasatosporales</taxon>
        <taxon>Streptomycetaceae</taxon>
        <taxon>Streptomyces</taxon>
    </lineage>
</organism>
<reference evidence="1 2" key="1">
    <citation type="submission" date="2020-08" db="EMBL/GenBank/DDBJ databases">
        <title>Genomic Encyclopedia of Type Strains, Phase IV (KMG-IV): sequencing the most valuable type-strain genomes for metagenomic binning, comparative biology and taxonomic classification.</title>
        <authorList>
            <person name="Goeker M."/>
        </authorList>
    </citation>
    <scope>NUCLEOTIDE SEQUENCE [LARGE SCALE GENOMIC DNA]</scope>
    <source>
        <strain evidence="1 2">DSM 40141</strain>
    </source>
</reference>
<dbReference type="Proteomes" id="UP000540423">
    <property type="component" value="Unassembled WGS sequence"/>
</dbReference>
<comment type="caution">
    <text evidence="1">The sequence shown here is derived from an EMBL/GenBank/DDBJ whole genome shotgun (WGS) entry which is preliminary data.</text>
</comment>
<name>A0A7X0HLJ8_9ACTN</name>
<keyword evidence="2" id="KW-1185">Reference proteome</keyword>
<protein>
    <submittedName>
        <fullName evidence="1">Uncharacterized protein</fullName>
    </submittedName>
</protein>
<accession>A0A7X0HLJ8</accession>
<proteinExistence type="predicted"/>
<dbReference type="RefSeq" id="WP_185034876.1">
    <property type="nucleotide sequence ID" value="NZ_BNBN01000006.1"/>
</dbReference>
<dbReference type="EMBL" id="JACHEM010000014">
    <property type="protein sequence ID" value="MBB6438622.1"/>
    <property type="molecule type" value="Genomic_DNA"/>
</dbReference>
<dbReference type="AlphaFoldDB" id="A0A7X0HLJ8"/>